<dbReference type="RefSeq" id="WP_091796917.1">
    <property type="nucleotide sequence ID" value="NZ_CP016353.1"/>
</dbReference>
<keyword evidence="2" id="KW-1185">Reference proteome</keyword>
<dbReference type="EMBL" id="FMZE01000001">
    <property type="protein sequence ID" value="SDC16021.1"/>
    <property type="molecule type" value="Genomic_DNA"/>
</dbReference>
<sequence>MTKSFSAKALGRSYRTERTVTFTTGLLALLLGAAVLVVGLGWFGTYRARRPVLDPMAVDWLRQQQPTLVRIVVIVAGVAMLVLGLWWCARSLRPERHPDIELDRVQGHRLVVSSSAITEAVRADAEAIDGVTKAKVRAVGSRRHPALRLHVWLREGSDPRQVWARIDDDVLGRARTALGVTVLPTAIRLELGLGKSTRVR</sequence>
<protein>
    <submittedName>
        <fullName evidence="1">Uncharacterized protein</fullName>
    </submittedName>
</protein>
<name>A0A222VNL2_9PSEU</name>
<gene>
    <name evidence="1" type="ORF">SAMN05421630_101642</name>
</gene>
<dbReference type="AlphaFoldDB" id="A0A222VNL2"/>
<proteinExistence type="predicted"/>
<dbReference type="OrthoDB" id="5186521at2"/>
<evidence type="ECO:0000313" key="1">
    <source>
        <dbReference type="EMBL" id="SDC16021.1"/>
    </source>
</evidence>
<dbReference type="Proteomes" id="UP000199494">
    <property type="component" value="Unassembled WGS sequence"/>
</dbReference>
<dbReference type="KEGG" id="pmad:BAY61_11365"/>
<dbReference type="NCBIfam" id="NF033218">
    <property type="entry name" value="anchor_AmaP"/>
    <property type="match status" value="1"/>
</dbReference>
<accession>A0A222VNL2</accession>
<reference evidence="1 2" key="1">
    <citation type="submission" date="2016-10" db="EMBL/GenBank/DDBJ databases">
        <authorList>
            <person name="de Groot N.N."/>
        </authorList>
    </citation>
    <scope>NUCLEOTIDE SEQUENCE [LARGE SCALE GENOMIC DNA]</scope>
    <source>
        <strain evidence="1 2">CGMCC 4.5506</strain>
    </source>
</reference>
<dbReference type="STRING" id="530584.SAMN05421630_101642"/>
<evidence type="ECO:0000313" key="2">
    <source>
        <dbReference type="Proteomes" id="UP000199494"/>
    </source>
</evidence>
<organism evidence="1 2">
    <name type="scientific">Prauserella marina</name>
    <dbReference type="NCBI Taxonomy" id="530584"/>
    <lineage>
        <taxon>Bacteria</taxon>
        <taxon>Bacillati</taxon>
        <taxon>Actinomycetota</taxon>
        <taxon>Actinomycetes</taxon>
        <taxon>Pseudonocardiales</taxon>
        <taxon>Pseudonocardiaceae</taxon>
        <taxon>Prauserella</taxon>
    </lineage>
</organism>